<dbReference type="EMBL" id="BAAAGG010000005">
    <property type="protein sequence ID" value="GAA0754081.1"/>
    <property type="molecule type" value="Genomic_DNA"/>
</dbReference>
<organism evidence="3 4">
    <name type="scientific">Psychroflexus lacisalsi</name>
    <dbReference type="NCBI Taxonomy" id="503928"/>
    <lineage>
        <taxon>Bacteria</taxon>
        <taxon>Pseudomonadati</taxon>
        <taxon>Bacteroidota</taxon>
        <taxon>Flavobacteriia</taxon>
        <taxon>Flavobacteriales</taxon>
        <taxon>Flavobacteriaceae</taxon>
        <taxon>Psychroflexus</taxon>
    </lineage>
</organism>
<evidence type="ECO:0000313" key="3">
    <source>
        <dbReference type="EMBL" id="GAA0754081.1"/>
    </source>
</evidence>
<dbReference type="Proteomes" id="UP001500185">
    <property type="component" value="Unassembled WGS sequence"/>
</dbReference>
<comment type="similarity">
    <text evidence="1">Belongs to the NAD(P)-dependent epimerase/dehydratase family.</text>
</comment>
<gene>
    <name evidence="3" type="ORF">GCM10009433_07220</name>
</gene>
<accession>A0ABN1K4L5</accession>
<sequence>MRILITGATGYVGQNFIPKLISLNAEIKILTVNLTVEKASKLYPSPQCNHISTEEIDKIAEFDPEIVYHLATLSTSRNDTDIISSLISANIEFGVKLLDSLKNCKNIRIFVNFGSFAEYRLGPQKINDAYLYTATKSAFRCFVDYYSNLVGFKYITLIPYTVYGGKGTAKKLIDFIKDSIDSVEPVNMTKGEQILDFIHIEDVVSFLILIYEKISKFESLKNGEEFHLGTGKGTKVKDLAKMIEIFYNKKCNVNWGGIPYRPMDTMYAVAPIAKNIEILDWKTTLAIEERLD</sequence>
<dbReference type="PANTHER" id="PTHR43000">
    <property type="entry name" value="DTDP-D-GLUCOSE 4,6-DEHYDRATASE-RELATED"/>
    <property type="match status" value="1"/>
</dbReference>
<keyword evidence="4" id="KW-1185">Reference proteome</keyword>
<dbReference type="Gene3D" id="3.40.50.720">
    <property type="entry name" value="NAD(P)-binding Rossmann-like Domain"/>
    <property type="match status" value="1"/>
</dbReference>
<name>A0ABN1K4L5_9FLAO</name>
<evidence type="ECO:0000313" key="4">
    <source>
        <dbReference type="Proteomes" id="UP001500185"/>
    </source>
</evidence>
<evidence type="ECO:0000259" key="2">
    <source>
        <dbReference type="Pfam" id="PF01370"/>
    </source>
</evidence>
<protein>
    <submittedName>
        <fullName evidence="3">NAD(P)-dependent oxidoreductase</fullName>
    </submittedName>
</protein>
<dbReference type="SUPFAM" id="SSF51735">
    <property type="entry name" value="NAD(P)-binding Rossmann-fold domains"/>
    <property type="match status" value="1"/>
</dbReference>
<proteinExistence type="inferred from homology"/>
<dbReference type="InterPro" id="IPR036291">
    <property type="entry name" value="NAD(P)-bd_dom_sf"/>
</dbReference>
<dbReference type="RefSeq" id="WP_224453273.1">
    <property type="nucleotide sequence ID" value="NZ_BAAAGG010000005.1"/>
</dbReference>
<dbReference type="InterPro" id="IPR001509">
    <property type="entry name" value="Epimerase_deHydtase"/>
</dbReference>
<comment type="caution">
    <text evidence="3">The sequence shown here is derived from an EMBL/GenBank/DDBJ whole genome shotgun (WGS) entry which is preliminary data.</text>
</comment>
<dbReference type="Pfam" id="PF01370">
    <property type="entry name" value="Epimerase"/>
    <property type="match status" value="1"/>
</dbReference>
<feature type="domain" description="NAD-dependent epimerase/dehydratase" evidence="2">
    <location>
        <begin position="3"/>
        <end position="216"/>
    </location>
</feature>
<dbReference type="Gene3D" id="3.90.25.10">
    <property type="entry name" value="UDP-galactose 4-epimerase, domain 1"/>
    <property type="match status" value="1"/>
</dbReference>
<evidence type="ECO:0000256" key="1">
    <source>
        <dbReference type="ARBA" id="ARBA00007637"/>
    </source>
</evidence>
<reference evidence="3 4" key="1">
    <citation type="journal article" date="2019" name="Int. J. Syst. Evol. Microbiol.">
        <title>The Global Catalogue of Microorganisms (GCM) 10K type strain sequencing project: providing services to taxonomists for standard genome sequencing and annotation.</title>
        <authorList>
            <consortium name="The Broad Institute Genomics Platform"/>
            <consortium name="The Broad Institute Genome Sequencing Center for Infectious Disease"/>
            <person name="Wu L."/>
            <person name="Ma J."/>
        </authorList>
    </citation>
    <scope>NUCLEOTIDE SEQUENCE [LARGE SCALE GENOMIC DNA]</scope>
    <source>
        <strain evidence="3 4">JCM 16231</strain>
    </source>
</reference>